<dbReference type="GeneID" id="30177515"/>
<dbReference type="AlphaFoldDB" id="A0A1E3NN22"/>
<evidence type="ECO:0000313" key="1">
    <source>
        <dbReference type="EMBL" id="ODQ47506.1"/>
    </source>
</evidence>
<evidence type="ECO:0000313" key="2">
    <source>
        <dbReference type="Proteomes" id="UP000094455"/>
    </source>
</evidence>
<proteinExistence type="predicted"/>
<organism evidence="1 2">
    <name type="scientific">Pichia membranifaciens NRRL Y-2026</name>
    <dbReference type="NCBI Taxonomy" id="763406"/>
    <lineage>
        <taxon>Eukaryota</taxon>
        <taxon>Fungi</taxon>
        <taxon>Dikarya</taxon>
        <taxon>Ascomycota</taxon>
        <taxon>Saccharomycotina</taxon>
        <taxon>Pichiomycetes</taxon>
        <taxon>Pichiales</taxon>
        <taxon>Pichiaceae</taxon>
        <taxon>Pichia</taxon>
    </lineage>
</organism>
<protein>
    <submittedName>
        <fullName evidence="1">Uncharacterized protein</fullName>
    </submittedName>
</protein>
<dbReference type="EMBL" id="KV454002">
    <property type="protein sequence ID" value="ODQ47506.1"/>
    <property type="molecule type" value="Genomic_DNA"/>
</dbReference>
<gene>
    <name evidence="1" type="ORF">PICMEDRAFT_15447</name>
</gene>
<name>A0A1E3NN22_9ASCO</name>
<keyword evidence="2" id="KW-1185">Reference proteome</keyword>
<dbReference type="Proteomes" id="UP000094455">
    <property type="component" value="Unassembled WGS sequence"/>
</dbReference>
<reference evidence="1 2" key="1">
    <citation type="journal article" date="2016" name="Proc. Natl. Acad. Sci. U.S.A.">
        <title>Comparative genomics of biotechnologically important yeasts.</title>
        <authorList>
            <person name="Riley R."/>
            <person name="Haridas S."/>
            <person name="Wolfe K.H."/>
            <person name="Lopes M.R."/>
            <person name="Hittinger C.T."/>
            <person name="Goeker M."/>
            <person name="Salamov A.A."/>
            <person name="Wisecaver J.H."/>
            <person name="Long T.M."/>
            <person name="Calvey C.H."/>
            <person name="Aerts A.L."/>
            <person name="Barry K.W."/>
            <person name="Choi C."/>
            <person name="Clum A."/>
            <person name="Coughlan A.Y."/>
            <person name="Deshpande S."/>
            <person name="Douglass A.P."/>
            <person name="Hanson S.J."/>
            <person name="Klenk H.-P."/>
            <person name="LaButti K.M."/>
            <person name="Lapidus A."/>
            <person name="Lindquist E.A."/>
            <person name="Lipzen A.M."/>
            <person name="Meier-Kolthoff J.P."/>
            <person name="Ohm R.A."/>
            <person name="Otillar R.P."/>
            <person name="Pangilinan J.L."/>
            <person name="Peng Y."/>
            <person name="Rokas A."/>
            <person name="Rosa C.A."/>
            <person name="Scheuner C."/>
            <person name="Sibirny A.A."/>
            <person name="Slot J.C."/>
            <person name="Stielow J.B."/>
            <person name="Sun H."/>
            <person name="Kurtzman C.P."/>
            <person name="Blackwell M."/>
            <person name="Grigoriev I.V."/>
            <person name="Jeffries T.W."/>
        </authorList>
    </citation>
    <scope>NUCLEOTIDE SEQUENCE [LARGE SCALE GENOMIC DNA]</scope>
    <source>
        <strain evidence="1 2">NRRL Y-2026</strain>
    </source>
</reference>
<dbReference type="RefSeq" id="XP_019018619.1">
    <property type="nucleotide sequence ID" value="XM_019160828.1"/>
</dbReference>
<accession>A0A1E3NN22</accession>
<sequence>MPGTQSAGWLRSRGWVGCVALLALPRRRGRSDGESKVARSLSYPQAAAPFMFFEHTRAYLIDGSISTPALIY</sequence>